<dbReference type="RefSeq" id="WP_058298012.1">
    <property type="nucleotide sequence ID" value="NZ_FMAU01000001.1"/>
</dbReference>
<gene>
    <name evidence="1" type="ORF">GA0061094_1559</name>
</gene>
<proteinExistence type="predicted"/>
<reference evidence="2" key="1">
    <citation type="submission" date="2016-08" db="EMBL/GenBank/DDBJ databases">
        <authorList>
            <person name="Varghese N."/>
            <person name="Submissions Spin"/>
        </authorList>
    </citation>
    <scope>NUCLEOTIDE SEQUENCE [LARGE SCALE GENOMIC DNA]</scope>
    <source>
        <strain evidence="2">SGD-1123</strain>
    </source>
</reference>
<dbReference type="EMBL" id="FMAU01000001">
    <property type="protein sequence ID" value="SCB94233.1"/>
    <property type="molecule type" value="Genomic_DNA"/>
</dbReference>
<dbReference type="Proteomes" id="UP000181997">
    <property type="component" value="Unassembled WGS sequence"/>
</dbReference>
<accession>A0A0V8HNA1</accession>
<name>A0A0V8HNA1_9BACI</name>
<dbReference type="OrthoDB" id="2361576at2"/>
<dbReference type="AlphaFoldDB" id="A0A0V8HNA1"/>
<protein>
    <recommendedName>
        <fullName evidence="3">DUF2584 domain-containing protein</fullName>
    </recommendedName>
</protein>
<sequence>MGMGLELNTMLVTKGREVRKKDNLFQLQKEGYRLYPMNTPIEVRTTKKSHSRGYAMIEKVQWHDDQTIIFYKLISLNKTN</sequence>
<keyword evidence="2" id="KW-1185">Reference proteome</keyword>
<dbReference type="SUPFAM" id="SSF88697">
    <property type="entry name" value="PUA domain-like"/>
    <property type="match status" value="1"/>
</dbReference>
<evidence type="ECO:0000313" key="2">
    <source>
        <dbReference type="Proteomes" id="UP000181997"/>
    </source>
</evidence>
<evidence type="ECO:0008006" key="3">
    <source>
        <dbReference type="Google" id="ProtNLM"/>
    </source>
</evidence>
<organism evidence="1 2">
    <name type="scientific">[Bacillus] enclensis</name>
    <dbReference type="NCBI Taxonomy" id="1402860"/>
    <lineage>
        <taxon>Bacteria</taxon>
        <taxon>Bacillati</taxon>
        <taxon>Bacillota</taxon>
        <taxon>Bacilli</taxon>
        <taxon>Bacillales</taxon>
        <taxon>Bacillaceae</taxon>
        <taxon>Rossellomorea</taxon>
    </lineage>
</organism>
<dbReference type="InterPro" id="IPR015947">
    <property type="entry name" value="PUA-like_sf"/>
</dbReference>
<dbReference type="InterPro" id="IPR019699">
    <property type="entry name" value="DUF2584"/>
</dbReference>
<evidence type="ECO:0000313" key="1">
    <source>
        <dbReference type="EMBL" id="SCB94233.1"/>
    </source>
</evidence>
<dbReference type="Gene3D" id="2.40.240.20">
    <property type="entry name" value="Hypothetical PUA domain-like, domain 1"/>
    <property type="match status" value="1"/>
</dbReference>
<dbReference type="Pfam" id="PF10763">
    <property type="entry name" value="DUF2584"/>
    <property type="match status" value="1"/>
</dbReference>